<comment type="subcellular location">
    <subcellularLocation>
        <location evidence="1">Membrane</location>
        <topology evidence="1">Multi-pass membrane protein</topology>
    </subcellularLocation>
</comment>
<feature type="transmembrane region" description="Helical" evidence="6">
    <location>
        <begin position="45"/>
        <end position="63"/>
    </location>
</feature>
<keyword evidence="4 6" id="KW-1133">Transmembrane helix</keyword>
<dbReference type="Pfam" id="PF02683">
    <property type="entry name" value="DsbD_TM"/>
    <property type="match status" value="1"/>
</dbReference>
<feature type="transmembrane region" description="Helical" evidence="6">
    <location>
        <begin position="202"/>
        <end position="218"/>
    </location>
</feature>
<dbReference type="InterPro" id="IPR051790">
    <property type="entry name" value="Cytochrome_c-biogenesis_DsbD"/>
</dbReference>
<proteinExistence type="inferred from homology"/>
<dbReference type="Proteomes" id="UP000537326">
    <property type="component" value="Unassembled WGS sequence"/>
</dbReference>
<evidence type="ECO:0000259" key="7">
    <source>
        <dbReference type="Pfam" id="PF02683"/>
    </source>
</evidence>
<feature type="transmembrane region" description="Helical" evidence="6">
    <location>
        <begin position="75"/>
        <end position="94"/>
    </location>
</feature>
<protein>
    <submittedName>
        <fullName evidence="8">Cytochrome c biogenesis protein CcdA</fullName>
    </submittedName>
</protein>
<evidence type="ECO:0000313" key="8">
    <source>
        <dbReference type="EMBL" id="NYI11785.1"/>
    </source>
</evidence>
<dbReference type="PANTHER" id="PTHR31272:SF9">
    <property type="entry name" value="BLL1027 PROTEIN"/>
    <property type="match status" value="1"/>
</dbReference>
<evidence type="ECO:0000256" key="2">
    <source>
        <dbReference type="ARBA" id="ARBA00006143"/>
    </source>
</evidence>
<evidence type="ECO:0000256" key="3">
    <source>
        <dbReference type="ARBA" id="ARBA00022692"/>
    </source>
</evidence>
<dbReference type="GO" id="GO:0017004">
    <property type="term" value="P:cytochrome complex assembly"/>
    <property type="evidence" value="ECO:0007669"/>
    <property type="project" value="InterPro"/>
</dbReference>
<keyword evidence="9" id="KW-1185">Reference proteome</keyword>
<accession>A0A7Z0C3E6</accession>
<evidence type="ECO:0000256" key="1">
    <source>
        <dbReference type="ARBA" id="ARBA00004141"/>
    </source>
</evidence>
<comment type="caution">
    <text evidence="8">The sequence shown here is derived from an EMBL/GenBank/DDBJ whole genome shotgun (WGS) entry which is preliminary data.</text>
</comment>
<feature type="transmembrane region" description="Helical" evidence="6">
    <location>
        <begin position="6"/>
        <end position="33"/>
    </location>
</feature>
<dbReference type="AlphaFoldDB" id="A0A7Z0C3E6"/>
<keyword evidence="3 6" id="KW-0812">Transmembrane</keyword>
<dbReference type="EMBL" id="JACBZI010000001">
    <property type="protein sequence ID" value="NYI11785.1"/>
    <property type="molecule type" value="Genomic_DNA"/>
</dbReference>
<dbReference type="InterPro" id="IPR003834">
    <property type="entry name" value="Cyt_c_assmbl_TM_dom"/>
</dbReference>
<evidence type="ECO:0000313" key="9">
    <source>
        <dbReference type="Proteomes" id="UP000537326"/>
    </source>
</evidence>
<evidence type="ECO:0000256" key="4">
    <source>
        <dbReference type="ARBA" id="ARBA00022989"/>
    </source>
</evidence>
<organism evidence="8 9">
    <name type="scientific">Nocardioides marinus</name>
    <dbReference type="NCBI Taxonomy" id="374514"/>
    <lineage>
        <taxon>Bacteria</taxon>
        <taxon>Bacillati</taxon>
        <taxon>Actinomycetota</taxon>
        <taxon>Actinomycetes</taxon>
        <taxon>Propionibacteriales</taxon>
        <taxon>Nocardioidaceae</taxon>
        <taxon>Nocardioides</taxon>
    </lineage>
</organism>
<evidence type="ECO:0000256" key="6">
    <source>
        <dbReference type="SAM" id="Phobius"/>
    </source>
</evidence>
<sequence>MVEILGALVAGVLTTLAPCVLPLLPVIVGGSVVGVPGASRDVRRALVITAGLVGSVLAFTLLLRASTVLLGIDPAVWRWVSGGILVVLGLVMALPSVWDRVTVRLGLQARAQQRLASASSVGGDTGALLTGAALGPVFLSCSPLYAYVVVTVVPARPAWGTLLLAAYAVGLGGTLLLVSLAGQRLVRRLGWLADPDGWVRRGLGLVFVAVGLMVLTGLDRDLQAWILEHSPIAPWELDSGFIPE</sequence>
<dbReference type="PANTHER" id="PTHR31272">
    <property type="entry name" value="CYTOCHROME C-TYPE BIOGENESIS PROTEIN HI_1454-RELATED"/>
    <property type="match status" value="1"/>
</dbReference>
<gene>
    <name evidence="8" type="ORF">BKA05_003300</name>
</gene>
<name>A0A7Z0C3E6_9ACTN</name>
<feature type="transmembrane region" description="Helical" evidence="6">
    <location>
        <begin position="159"/>
        <end position="181"/>
    </location>
</feature>
<keyword evidence="5 6" id="KW-0472">Membrane</keyword>
<reference evidence="8 9" key="1">
    <citation type="submission" date="2020-07" db="EMBL/GenBank/DDBJ databases">
        <title>Sequencing the genomes of 1000 actinobacteria strains.</title>
        <authorList>
            <person name="Klenk H.-P."/>
        </authorList>
    </citation>
    <scope>NUCLEOTIDE SEQUENCE [LARGE SCALE GENOMIC DNA]</scope>
    <source>
        <strain evidence="8 9">DSM 18248</strain>
    </source>
</reference>
<comment type="similarity">
    <text evidence="2">Belongs to the DsbD family.</text>
</comment>
<evidence type="ECO:0000256" key="5">
    <source>
        <dbReference type="ARBA" id="ARBA00023136"/>
    </source>
</evidence>
<dbReference type="RefSeq" id="WP_179532422.1">
    <property type="nucleotide sequence ID" value="NZ_BAAAPP010000014.1"/>
</dbReference>
<dbReference type="GO" id="GO:0016020">
    <property type="term" value="C:membrane"/>
    <property type="evidence" value="ECO:0007669"/>
    <property type="project" value="UniProtKB-SubCell"/>
</dbReference>
<feature type="domain" description="Cytochrome C biogenesis protein transmembrane" evidence="7">
    <location>
        <begin position="4"/>
        <end position="215"/>
    </location>
</feature>